<keyword evidence="3" id="KW-1185">Reference proteome</keyword>
<dbReference type="Gene3D" id="3.20.20.150">
    <property type="entry name" value="Divalent-metal-dependent TIM barrel enzymes"/>
    <property type="match status" value="1"/>
</dbReference>
<dbReference type="Proteomes" id="UP000642748">
    <property type="component" value="Unassembled WGS sequence"/>
</dbReference>
<feature type="domain" description="Xylose isomerase-like TIM barrel" evidence="1">
    <location>
        <begin position="22"/>
        <end position="250"/>
    </location>
</feature>
<evidence type="ECO:0000259" key="1">
    <source>
        <dbReference type="Pfam" id="PF01261"/>
    </source>
</evidence>
<evidence type="ECO:0000313" key="3">
    <source>
        <dbReference type="Proteomes" id="UP000642748"/>
    </source>
</evidence>
<comment type="caution">
    <text evidence="2">The sequence shown here is derived from an EMBL/GenBank/DDBJ whole genome shotgun (WGS) entry which is preliminary data.</text>
</comment>
<evidence type="ECO:0000313" key="2">
    <source>
        <dbReference type="EMBL" id="GIH16569.1"/>
    </source>
</evidence>
<organism evidence="2 3">
    <name type="scientific">Rugosimonospora africana</name>
    <dbReference type="NCBI Taxonomy" id="556532"/>
    <lineage>
        <taxon>Bacteria</taxon>
        <taxon>Bacillati</taxon>
        <taxon>Actinomycetota</taxon>
        <taxon>Actinomycetes</taxon>
        <taxon>Micromonosporales</taxon>
        <taxon>Micromonosporaceae</taxon>
        <taxon>Rugosimonospora</taxon>
    </lineage>
</organism>
<accession>A0A8J3VRY3</accession>
<dbReference type="InterPro" id="IPR013022">
    <property type="entry name" value="Xyl_isomerase-like_TIM-brl"/>
</dbReference>
<proteinExistence type="predicted"/>
<protein>
    <recommendedName>
        <fullName evidence="1">Xylose isomerase-like TIM barrel domain-containing protein</fullName>
    </recommendedName>
</protein>
<name>A0A8J3VRY3_9ACTN</name>
<gene>
    <name evidence="2" type="ORF">Raf01_47410</name>
</gene>
<dbReference type="Pfam" id="PF01261">
    <property type="entry name" value="AP_endonuc_2"/>
    <property type="match status" value="1"/>
</dbReference>
<dbReference type="InterPro" id="IPR036237">
    <property type="entry name" value="Xyl_isomerase-like_sf"/>
</dbReference>
<sequence>MTNQIKLGLVTDVVPIEEIAEGWDFYEIPNSVHILPMHSEADWAANRDRYRARGVPTPVASHYVSGTNPEFGFGSFASGPSYDREQQLFWASRSFRRMSEIGVKVVGVWGGFFRCPEGYSRAKAFDDATSFCNILADEGDRHGIEIALEPNADPDTLFPSYREGLAFAKSVNRESIKMMVDLNYFIKLNEPFDIIREDPSYCLHVQMAGEGNGHSQTNIEPRTEAYDELFTVLKDIGYHSTVSVAAPWLSSTGSDPINYAYETQTTLKYMQDLRDAHFG</sequence>
<dbReference type="SUPFAM" id="SSF51658">
    <property type="entry name" value="Xylose isomerase-like"/>
    <property type="match status" value="1"/>
</dbReference>
<reference evidence="2" key="1">
    <citation type="submission" date="2021-01" db="EMBL/GenBank/DDBJ databases">
        <title>Whole genome shotgun sequence of Rugosimonospora africana NBRC 104875.</title>
        <authorList>
            <person name="Komaki H."/>
            <person name="Tamura T."/>
        </authorList>
    </citation>
    <scope>NUCLEOTIDE SEQUENCE</scope>
    <source>
        <strain evidence="2">NBRC 104875</strain>
    </source>
</reference>
<dbReference type="RefSeq" id="WP_203920153.1">
    <property type="nucleotide sequence ID" value="NZ_BONZ01000045.1"/>
</dbReference>
<dbReference type="AlphaFoldDB" id="A0A8J3VRY3"/>
<dbReference type="EMBL" id="BONZ01000045">
    <property type="protein sequence ID" value="GIH16569.1"/>
    <property type="molecule type" value="Genomic_DNA"/>
</dbReference>